<proteinExistence type="inferred from homology"/>
<dbReference type="InterPro" id="IPR024132">
    <property type="entry name" value="Akirin"/>
</dbReference>
<dbReference type="CDD" id="cd22240">
    <property type="entry name" value="akirin"/>
    <property type="match status" value="1"/>
</dbReference>
<evidence type="ECO:0000256" key="2">
    <source>
        <dbReference type="ARBA" id="ARBA00005625"/>
    </source>
</evidence>
<comment type="subcellular location">
    <subcellularLocation>
        <location evidence="1">Nucleus</location>
    </subcellularLocation>
</comment>
<dbReference type="PANTHER" id="PTHR13293">
    <property type="entry name" value="AKIRIN-RELATED"/>
    <property type="match status" value="1"/>
</dbReference>
<reference evidence="5 6" key="1">
    <citation type="submission" date="2024-02" db="EMBL/GenBank/DDBJ databases">
        <title>Chromosome-scale genome assembly of the rough periwinkle Littorina saxatilis.</title>
        <authorList>
            <person name="De Jode A."/>
            <person name="Faria R."/>
            <person name="Formenti G."/>
            <person name="Sims Y."/>
            <person name="Smith T.P."/>
            <person name="Tracey A."/>
            <person name="Wood J.M.D."/>
            <person name="Zagrodzka Z.B."/>
            <person name="Johannesson K."/>
            <person name="Butlin R.K."/>
            <person name="Leder E.H."/>
        </authorList>
    </citation>
    <scope>NUCLEOTIDE SEQUENCE [LARGE SCALE GENOMIC DNA]</scope>
    <source>
        <strain evidence="5">Snail1</strain>
        <tissue evidence="5">Muscle</tissue>
    </source>
</reference>
<dbReference type="Proteomes" id="UP001374579">
    <property type="component" value="Unassembled WGS sequence"/>
</dbReference>
<name>A0AAN9BMN1_9CAEN</name>
<organism evidence="5 6">
    <name type="scientific">Littorina saxatilis</name>
    <dbReference type="NCBI Taxonomy" id="31220"/>
    <lineage>
        <taxon>Eukaryota</taxon>
        <taxon>Metazoa</taxon>
        <taxon>Spiralia</taxon>
        <taxon>Lophotrochozoa</taxon>
        <taxon>Mollusca</taxon>
        <taxon>Gastropoda</taxon>
        <taxon>Caenogastropoda</taxon>
        <taxon>Littorinimorpha</taxon>
        <taxon>Littorinoidea</taxon>
        <taxon>Littorinidae</taxon>
        <taxon>Littorina</taxon>
    </lineage>
</organism>
<dbReference type="GO" id="GO:0003712">
    <property type="term" value="F:transcription coregulator activity"/>
    <property type="evidence" value="ECO:0007669"/>
    <property type="project" value="TreeGrafter"/>
</dbReference>
<accession>A0AAN9BMN1</accession>
<dbReference type="GO" id="GO:0005634">
    <property type="term" value="C:nucleus"/>
    <property type="evidence" value="ECO:0007669"/>
    <property type="project" value="UniProtKB-SubCell"/>
</dbReference>
<dbReference type="EMBL" id="JBAMIC010000004">
    <property type="protein sequence ID" value="KAK7107931.1"/>
    <property type="molecule type" value="Genomic_DNA"/>
</dbReference>
<evidence type="ECO:0000313" key="5">
    <source>
        <dbReference type="EMBL" id="KAK7107931.1"/>
    </source>
</evidence>
<protein>
    <recommendedName>
        <fullName evidence="7">Akirin 2</fullName>
    </recommendedName>
</protein>
<comment type="caution">
    <text evidence="5">The sequence shown here is derived from an EMBL/GenBank/DDBJ whole genome shotgun (WGS) entry which is preliminary data.</text>
</comment>
<dbReference type="GO" id="GO:0000785">
    <property type="term" value="C:chromatin"/>
    <property type="evidence" value="ECO:0007669"/>
    <property type="project" value="TreeGrafter"/>
</dbReference>
<evidence type="ECO:0008006" key="7">
    <source>
        <dbReference type="Google" id="ProtNLM"/>
    </source>
</evidence>
<feature type="region of interest" description="Disordered" evidence="4">
    <location>
        <begin position="94"/>
        <end position="114"/>
    </location>
</feature>
<comment type="similarity">
    <text evidence="2">Belongs to the akirin family.</text>
</comment>
<keyword evidence="3" id="KW-0539">Nucleus</keyword>
<dbReference type="PANTHER" id="PTHR13293:SF6">
    <property type="entry name" value="AKIRIN-RELATED"/>
    <property type="match status" value="1"/>
</dbReference>
<evidence type="ECO:0000256" key="1">
    <source>
        <dbReference type="ARBA" id="ARBA00004123"/>
    </source>
</evidence>
<dbReference type="AlphaFoldDB" id="A0AAN9BMN1"/>
<evidence type="ECO:0000313" key="6">
    <source>
        <dbReference type="Proteomes" id="UP001374579"/>
    </source>
</evidence>
<feature type="region of interest" description="Disordered" evidence="4">
    <location>
        <begin position="1"/>
        <end position="31"/>
    </location>
</feature>
<keyword evidence="6" id="KW-1185">Reference proteome</keyword>
<evidence type="ECO:0000256" key="3">
    <source>
        <dbReference type="ARBA" id="ARBA00023242"/>
    </source>
</evidence>
<evidence type="ECO:0000256" key="4">
    <source>
        <dbReference type="SAM" id="MobiDB-lite"/>
    </source>
</evidence>
<gene>
    <name evidence="5" type="ORF">V1264_015757</name>
</gene>
<sequence length="194" mass="21887">MACAGTLKRSLEFDPVHSPSHSGGKRRRCMPMTLTPSSPPAKFHRSASSPFSGVAQRLTSEQIAASLAQEMKRMQRRRQLHYPSHFSASLIATPEKADEGPSCSGSPEHSPQMTQSLSNLFSSMPSAKKDVPLFTFRQVSLICERMVRDREEEVKEQYDKVLNCKLAEQYEAFLKFNHDQLTRRFGNAEMSYVS</sequence>
<dbReference type="GO" id="GO:0045089">
    <property type="term" value="P:positive regulation of innate immune response"/>
    <property type="evidence" value="ECO:0007669"/>
    <property type="project" value="TreeGrafter"/>
</dbReference>
<dbReference type="GO" id="GO:0045944">
    <property type="term" value="P:positive regulation of transcription by RNA polymerase II"/>
    <property type="evidence" value="ECO:0007669"/>
    <property type="project" value="TreeGrafter"/>
</dbReference>
<feature type="compositionally biased region" description="Polar residues" evidence="4">
    <location>
        <begin position="103"/>
        <end position="114"/>
    </location>
</feature>